<dbReference type="InterPro" id="IPR036249">
    <property type="entry name" value="Thioredoxin-like_sf"/>
</dbReference>
<dbReference type="SUPFAM" id="SSF52833">
    <property type="entry name" value="Thioredoxin-like"/>
    <property type="match status" value="1"/>
</dbReference>
<protein>
    <submittedName>
        <fullName evidence="3">Thioredoxin domain-containing protein</fullName>
    </submittedName>
</protein>
<reference evidence="3 4" key="1">
    <citation type="journal article" date="2019" name="ACS Chem. Biol.">
        <title>Identification and Mobilization of a Cryptic Antibiotic Biosynthesis Gene Locus from a Human-Pathogenic Nocardia Isolate.</title>
        <authorList>
            <person name="Herisse M."/>
            <person name="Ishida K."/>
            <person name="Porter J.L."/>
            <person name="Howden B."/>
            <person name="Hertweck C."/>
            <person name="Stinear T.P."/>
            <person name="Pidot S.J."/>
        </authorList>
    </citation>
    <scope>NUCLEOTIDE SEQUENCE [LARGE SCALE GENOMIC DNA]</scope>
    <source>
        <strain evidence="3 4">AUSMDU00024985</strain>
    </source>
</reference>
<proteinExistence type="predicted"/>
<keyword evidence="1" id="KW-1133">Transmembrane helix</keyword>
<dbReference type="Gene3D" id="3.40.30.10">
    <property type="entry name" value="Glutaredoxin"/>
    <property type="match status" value="1"/>
</dbReference>
<keyword evidence="1" id="KW-0812">Transmembrane</keyword>
<dbReference type="EMBL" id="CP046171">
    <property type="protein sequence ID" value="QIS02170.1"/>
    <property type="molecule type" value="Genomic_DNA"/>
</dbReference>
<dbReference type="AlphaFoldDB" id="A0A6G9XMU3"/>
<dbReference type="Proteomes" id="UP000501705">
    <property type="component" value="Chromosome"/>
</dbReference>
<name>A0A6G9XMU3_NOCBR</name>
<feature type="transmembrane region" description="Helical" evidence="1">
    <location>
        <begin position="20"/>
        <end position="41"/>
    </location>
</feature>
<evidence type="ECO:0000313" key="4">
    <source>
        <dbReference type="Proteomes" id="UP000501705"/>
    </source>
</evidence>
<dbReference type="InterPro" id="IPR012336">
    <property type="entry name" value="Thioredoxin-like_fold"/>
</dbReference>
<evidence type="ECO:0000256" key="1">
    <source>
        <dbReference type="SAM" id="Phobius"/>
    </source>
</evidence>
<gene>
    <name evidence="3" type="ORF">F5X71_07430</name>
</gene>
<dbReference type="RefSeq" id="WP_167461273.1">
    <property type="nucleotide sequence ID" value="NZ_CP046171.1"/>
</dbReference>
<evidence type="ECO:0000313" key="3">
    <source>
        <dbReference type="EMBL" id="QIS02170.1"/>
    </source>
</evidence>
<organism evidence="3 4">
    <name type="scientific">Nocardia brasiliensis</name>
    <dbReference type="NCBI Taxonomy" id="37326"/>
    <lineage>
        <taxon>Bacteria</taxon>
        <taxon>Bacillati</taxon>
        <taxon>Actinomycetota</taxon>
        <taxon>Actinomycetes</taxon>
        <taxon>Mycobacteriales</taxon>
        <taxon>Nocardiaceae</taxon>
        <taxon>Nocardia</taxon>
    </lineage>
</organism>
<evidence type="ECO:0000259" key="2">
    <source>
        <dbReference type="Pfam" id="PF13462"/>
    </source>
</evidence>
<keyword evidence="1" id="KW-0472">Membrane</keyword>
<dbReference type="Pfam" id="PF13462">
    <property type="entry name" value="Thioredoxin_4"/>
    <property type="match status" value="1"/>
</dbReference>
<accession>A0A6G9XMU3</accession>
<sequence length="245" mass="26098">MRKTRKGYLPRADQWNRIGLAGRLFTAAVLILLTAAITVGLTNQVRDRDRAAAAAAAAVAGPATLTEDGMIRVGDPAAPVVVTVTEDPQCALCRSFVTVTGPALDALIAQRRVAVDYDLVAIRDRDSTTGYSSRAVNASACVAEADISRWPQWQRELYDEVPAPGTPGRTDDELIELASRAGIDPTPQFRECVTTRRFGAYTAHRTERAVAAGLTHAPTVRVGATTVTNLTPEGLDAAVRTATSE</sequence>
<feature type="domain" description="Thioredoxin-like fold" evidence="2">
    <location>
        <begin position="70"/>
        <end position="239"/>
    </location>
</feature>